<accession>H2ZIB8</accession>
<evidence type="ECO:0000313" key="2">
    <source>
        <dbReference type="Proteomes" id="UP000007875"/>
    </source>
</evidence>
<keyword evidence="2" id="KW-1185">Reference proteome</keyword>
<reference evidence="1" key="3">
    <citation type="submission" date="2025-09" db="UniProtKB">
        <authorList>
            <consortium name="Ensembl"/>
        </authorList>
    </citation>
    <scope>IDENTIFICATION</scope>
</reference>
<organism evidence="1 2">
    <name type="scientific">Ciona savignyi</name>
    <name type="common">Pacific transparent sea squirt</name>
    <dbReference type="NCBI Taxonomy" id="51511"/>
    <lineage>
        <taxon>Eukaryota</taxon>
        <taxon>Metazoa</taxon>
        <taxon>Chordata</taxon>
        <taxon>Tunicata</taxon>
        <taxon>Ascidiacea</taxon>
        <taxon>Phlebobranchia</taxon>
        <taxon>Cionidae</taxon>
        <taxon>Ciona</taxon>
    </lineage>
</organism>
<reference evidence="2" key="1">
    <citation type="submission" date="2003-08" db="EMBL/GenBank/DDBJ databases">
        <authorList>
            <person name="Birren B."/>
            <person name="Nusbaum C."/>
            <person name="Abebe A."/>
            <person name="Abouelleil A."/>
            <person name="Adekoya E."/>
            <person name="Ait-zahra M."/>
            <person name="Allen N."/>
            <person name="Allen T."/>
            <person name="An P."/>
            <person name="Anderson M."/>
            <person name="Anderson S."/>
            <person name="Arachchi H."/>
            <person name="Armbruster J."/>
            <person name="Bachantsang P."/>
            <person name="Baldwin J."/>
            <person name="Barry A."/>
            <person name="Bayul T."/>
            <person name="Blitshsteyn B."/>
            <person name="Bloom T."/>
            <person name="Blye J."/>
            <person name="Boguslavskiy L."/>
            <person name="Borowsky M."/>
            <person name="Boukhgalter B."/>
            <person name="Brunache A."/>
            <person name="Butler J."/>
            <person name="Calixte N."/>
            <person name="Calvo S."/>
            <person name="Camarata J."/>
            <person name="Campo K."/>
            <person name="Chang J."/>
            <person name="Cheshatsang Y."/>
            <person name="Citroen M."/>
            <person name="Collymore A."/>
            <person name="Considine T."/>
            <person name="Cook A."/>
            <person name="Cooke P."/>
            <person name="Corum B."/>
            <person name="Cuomo C."/>
            <person name="David R."/>
            <person name="Dawoe T."/>
            <person name="Degray S."/>
            <person name="Dodge S."/>
            <person name="Dooley K."/>
            <person name="Dorje P."/>
            <person name="Dorjee K."/>
            <person name="Dorris L."/>
            <person name="Duffey N."/>
            <person name="Dupes A."/>
            <person name="Elkins T."/>
            <person name="Engels R."/>
            <person name="Erickson J."/>
            <person name="Farina A."/>
            <person name="Faro S."/>
            <person name="Ferreira P."/>
            <person name="Fischer H."/>
            <person name="Fitzgerald M."/>
            <person name="Foley K."/>
            <person name="Gage D."/>
            <person name="Galagan J."/>
            <person name="Gearin G."/>
            <person name="Gnerre S."/>
            <person name="Gnirke A."/>
            <person name="Goyette A."/>
            <person name="Graham J."/>
            <person name="Grandbois E."/>
            <person name="Gyaltsen K."/>
            <person name="Hafez N."/>
            <person name="Hagopian D."/>
            <person name="Hagos B."/>
            <person name="Hall J."/>
            <person name="Hatcher B."/>
            <person name="Heller A."/>
            <person name="Higgins H."/>
            <person name="Honan T."/>
            <person name="Horn A."/>
            <person name="Houde N."/>
            <person name="Hughes L."/>
            <person name="Hulme W."/>
            <person name="Husby E."/>
            <person name="Iliev I."/>
            <person name="Jaffe D."/>
            <person name="Jones C."/>
            <person name="Kamal M."/>
            <person name="Kamat A."/>
            <person name="Kamvysselis M."/>
            <person name="Karlsson E."/>
            <person name="Kells C."/>
            <person name="Kieu A."/>
            <person name="Kisner P."/>
            <person name="Kodira C."/>
            <person name="Kulbokas E."/>
            <person name="Labutti K."/>
            <person name="Lama D."/>
            <person name="Landers T."/>
            <person name="Leger J."/>
            <person name="Levine S."/>
            <person name="Lewis D."/>
            <person name="Lewis T."/>
            <person name="Lindblad-toh K."/>
            <person name="Liu X."/>
            <person name="Lokyitsang T."/>
            <person name="Lokyitsang Y."/>
            <person name="Lucien O."/>
            <person name="Lui A."/>
            <person name="Ma L.J."/>
            <person name="Mabbitt R."/>
            <person name="Macdonald J."/>
            <person name="Maclean C."/>
            <person name="Major J."/>
            <person name="Manning J."/>
            <person name="Marabella R."/>
            <person name="Maru K."/>
            <person name="Matthews C."/>
            <person name="Mauceli E."/>
            <person name="Mccarthy M."/>
            <person name="Mcdonough S."/>
            <person name="Mcghee T."/>
            <person name="Meldrim J."/>
            <person name="Meneus L."/>
            <person name="Mesirov J."/>
            <person name="Mihalev A."/>
            <person name="Mihova T."/>
            <person name="Mikkelsen T."/>
            <person name="Mlenga V."/>
            <person name="Moru K."/>
            <person name="Mozes J."/>
            <person name="Mulrain L."/>
            <person name="Munson G."/>
            <person name="Naylor J."/>
            <person name="Newes C."/>
            <person name="Nguyen C."/>
            <person name="Nguyen N."/>
            <person name="Nguyen T."/>
            <person name="Nicol R."/>
            <person name="Nielsen C."/>
            <person name="Nizzari M."/>
            <person name="Norbu C."/>
            <person name="Norbu N."/>
            <person name="O'donnell P."/>
            <person name="Okoawo O."/>
            <person name="O'leary S."/>
            <person name="Omotosho B."/>
            <person name="O'neill K."/>
            <person name="Osman S."/>
            <person name="Parker S."/>
            <person name="Perrin D."/>
            <person name="Phunkhang P."/>
            <person name="Piqani B."/>
            <person name="Purcell S."/>
            <person name="Rachupka T."/>
            <person name="Ramasamy U."/>
            <person name="Rameau R."/>
            <person name="Ray V."/>
            <person name="Raymond C."/>
            <person name="Retta R."/>
            <person name="Richardson S."/>
            <person name="Rise C."/>
            <person name="Rodriguez J."/>
            <person name="Rogers J."/>
            <person name="Rogov P."/>
            <person name="Rutman M."/>
            <person name="Schupbach R."/>
            <person name="Seaman C."/>
            <person name="Settipalli S."/>
            <person name="Sharpe T."/>
            <person name="Sheridan J."/>
            <person name="Sherpa N."/>
            <person name="Shi J."/>
            <person name="Smirnov S."/>
            <person name="Smith C."/>
            <person name="Sougnez C."/>
            <person name="Spencer B."/>
            <person name="Stalker J."/>
            <person name="Stange-thomann N."/>
            <person name="Stavropoulos S."/>
            <person name="Stetson K."/>
            <person name="Stone C."/>
            <person name="Stone S."/>
            <person name="Stubbs M."/>
            <person name="Talamas J."/>
            <person name="Tchuinga P."/>
            <person name="Tenzing P."/>
            <person name="Tesfaye S."/>
            <person name="Theodore J."/>
            <person name="Thoulutsang Y."/>
            <person name="Topham K."/>
            <person name="Towey S."/>
            <person name="Tsamla T."/>
            <person name="Tsomo N."/>
            <person name="Vallee D."/>
            <person name="Vassiliev H."/>
            <person name="Venkataraman V."/>
            <person name="Vinson J."/>
            <person name="Vo A."/>
            <person name="Wade C."/>
            <person name="Wang S."/>
            <person name="Wangchuk T."/>
            <person name="Wangdi T."/>
            <person name="Whittaker C."/>
            <person name="Wilkinson J."/>
            <person name="Wu Y."/>
            <person name="Wyman D."/>
            <person name="Yadav S."/>
            <person name="Yang S."/>
            <person name="Yang X."/>
            <person name="Yeager S."/>
            <person name="Yee E."/>
            <person name="Young G."/>
            <person name="Zainoun J."/>
            <person name="Zembeck L."/>
            <person name="Zimmer A."/>
            <person name="Zody M."/>
            <person name="Lander E."/>
        </authorList>
    </citation>
    <scope>NUCLEOTIDE SEQUENCE [LARGE SCALE GENOMIC DNA]</scope>
</reference>
<evidence type="ECO:0008006" key="3">
    <source>
        <dbReference type="Google" id="ProtNLM"/>
    </source>
</evidence>
<reference evidence="1" key="2">
    <citation type="submission" date="2025-08" db="UniProtKB">
        <authorList>
            <consortium name="Ensembl"/>
        </authorList>
    </citation>
    <scope>IDENTIFICATION</scope>
</reference>
<name>H2ZIB8_CIOSA</name>
<proteinExistence type="predicted"/>
<dbReference type="Ensembl" id="ENSCSAVT00000017523.1">
    <property type="protein sequence ID" value="ENSCSAVP00000017334.1"/>
    <property type="gene ID" value="ENSCSAVG00000010204.1"/>
</dbReference>
<evidence type="ECO:0000313" key="1">
    <source>
        <dbReference type="Ensembl" id="ENSCSAVP00000017334.1"/>
    </source>
</evidence>
<dbReference type="AlphaFoldDB" id="H2ZIB8"/>
<dbReference type="Proteomes" id="UP000007875">
    <property type="component" value="Unassembled WGS sequence"/>
</dbReference>
<protein>
    <recommendedName>
        <fullName evidence="3">Death domain-containing protein</fullName>
    </recommendedName>
</protein>
<dbReference type="GeneTree" id="ENSGT00840000129887"/>
<dbReference type="HOGENOM" id="CLU_2412586_0_0_1"/>
<sequence length="92" mass="10838">MNYTATKCTEDDFERICLKFKLTADDVSNVTSETDISYRHRLLKLFKIWREKNDNDAIVTQQRFIHVIDLVDLPKIVSQLRAIMTYAKATRL</sequence>